<evidence type="ECO:0000256" key="9">
    <source>
        <dbReference type="ARBA" id="ARBA00022840"/>
    </source>
</evidence>
<evidence type="ECO:0000256" key="13">
    <source>
        <dbReference type="SAM" id="Coils"/>
    </source>
</evidence>
<evidence type="ECO:0000256" key="7">
    <source>
        <dbReference type="ARBA" id="ARBA00022806"/>
    </source>
</evidence>
<evidence type="ECO:0000256" key="2">
    <source>
        <dbReference type="ARBA" id="ARBA00022723"/>
    </source>
</evidence>
<protein>
    <submittedName>
        <fullName evidence="18">p-loop containing nucleoside triphosphate hydrolase</fullName>
    </submittedName>
</protein>
<feature type="domain" description="Helicase ATP-binding" evidence="16">
    <location>
        <begin position="994"/>
        <end position="1124"/>
    </location>
</feature>
<dbReference type="Pfam" id="PF13923">
    <property type="entry name" value="zf-C3HC4_2"/>
    <property type="match status" value="1"/>
</dbReference>
<dbReference type="GO" id="GO:0005524">
    <property type="term" value="F:ATP binding"/>
    <property type="evidence" value="ECO:0007669"/>
    <property type="project" value="UniProtKB-KW"/>
</dbReference>
<evidence type="ECO:0000256" key="11">
    <source>
        <dbReference type="ARBA" id="ARBA00023242"/>
    </source>
</evidence>
<feature type="compositionally biased region" description="Low complexity" evidence="14">
    <location>
        <begin position="525"/>
        <end position="541"/>
    </location>
</feature>
<keyword evidence="6 18" id="KW-0378">Hydrolase</keyword>
<dbReference type="PANTHER" id="PTHR45626:SF22">
    <property type="entry name" value="DNA REPAIR PROTEIN RAD5"/>
    <property type="match status" value="1"/>
</dbReference>
<feature type="compositionally biased region" description="Basic and acidic residues" evidence="14">
    <location>
        <begin position="751"/>
        <end position="767"/>
    </location>
</feature>
<dbReference type="PANTHER" id="PTHR45626">
    <property type="entry name" value="TRANSCRIPTION TERMINATION FACTOR 2-RELATED"/>
    <property type="match status" value="1"/>
</dbReference>
<evidence type="ECO:0000256" key="6">
    <source>
        <dbReference type="ARBA" id="ARBA00022801"/>
    </source>
</evidence>
<dbReference type="SMART" id="SM00487">
    <property type="entry name" value="DEXDc"/>
    <property type="match status" value="1"/>
</dbReference>
<dbReference type="PROSITE" id="PS50089">
    <property type="entry name" value="ZF_RING_2"/>
    <property type="match status" value="1"/>
</dbReference>
<dbReference type="InterPro" id="IPR001841">
    <property type="entry name" value="Znf_RING"/>
</dbReference>
<dbReference type="GO" id="GO:0008270">
    <property type="term" value="F:zinc ion binding"/>
    <property type="evidence" value="ECO:0007669"/>
    <property type="project" value="UniProtKB-KW"/>
</dbReference>
<dbReference type="GO" id="GO:0003676">
    <property type="term" value="F:nucleic acid binding"/>
    <property type="evidence" value="ECO:0007669"/>
    <property type="project" value="InterPro"/>
</dbReference>
<evidence type="ECO:0000256" key="4">
    <source>
        <dbReference type="ARBA" id="ARBA00022763"/>
    </source>
</evidence>
<dbReference type="SMART" id="SM00490">
    <property type="entry name" value="HELICc"/>
    <property type="match status" value="1"/>
</dbReference>
<dbReference type="PROSITE" id="PS00518">
    <property type="entry name" value="ZF_RING_1"/>
    <property type="match status" value="1"/>
</dbReference>
<sequence length="1564" mass="184968">MTQNQNDNNQKENLKNDNKQYENQNNNGVNAFEKLKSGQVKQAQLQKIINEARQELKQPVKSAVADKLKDGKYQMPENLKKTLNMKQNNSNSPNLQINQYYIDRENQDLNSEFQQNQFQDQIIKNENLSQQELDSDIEQNQMTIQEHLPKYEIYQDINQNLQQYQYEQEQNQNYQKMLIEEMKDAQIQQQEQEVEQIQLQQNQQINQEIKIEQQFQNEQIEQQNSDIQNVIQEENQNLNYNFDQNQISNQQNNLIQSIENDLGKPRNINILEKEQKIEEELNQQQNKFPKYLGEGTLSFSSLKNMKNEMKAGDELFLKCDKMTSLEKGGKKKGKKQIDNSQIPKKIRVLWNDREIGRLDNKYENILYYLILKNYIYIEATLVWAPPLIQVFTNMKINIKVYLLKEAISNPITKIIDDKDFLSRESQILKKFDLTKNCFNELFTNILDLKVKVPPLIVLNKRKNNNNQQEICSSNENSEKKNIDQQGINSKGKYDFSDPFKHRGGKQMTLQFQAKKNNVQDKMETEQAQTQTQEQQQQQQLQGSKIDNTNKNEQNNENQSQENESQINLKSIFSSDAVLKDDLSLSEPPSHLFKTKLHDYQKQALTWMLMREGMLHNVQQMVDREMRIIHPLWQEFEIYNEGKAESLYFNSYSGQVSTKLPRSSIQCYGGILADEMGLGKTVMMLSLIISNKKYGAVLHEDSKVNFFKKEGESNENSEQIQESDSSSNKQSEEEEEDEEIKQSEQQINDQKNNLEKQDYNKSKDKMEEENIQQQNGEKEDQVNFKIIQQNQNQKLEEDEKNLEKDQIFEEEKQSKQIQLKQEDDQKRQLYNDKLQNKQVQPLITPRRSKRNKQQLNYSEDVQEENKISEEDQNQKQNKSSEKDWNYNDQISCSDDELDSQLSDENFEIEGKIEKNKGNKLKNLKSKKAYSSKELNQKQQNLSQNQVKNFSKSERKPNNQNDLNNNINKNNNNCKNFTQGMLSKSMPVKLKNGKIQGKTLIVVPVTLLAQWEEEINNHVIKNQITFYSYYEKGKKNIDLSIFDIVLTTYGTISHQWYNNSDKEKLLYKYDWYRIVLDEAHYIKGRTIQTSKAIFALEGKNRWCLTGTPVQNKIDELFALVHFIKLEPWSDYIWWNNYINKPSEKGDPIFYEIVQTIIKPVTMRRTKQSKGKNGKFIIDLPKKHLQIKYITLGETERQIYDLLHKKSKKEFDGLLQQGVLLARYIQIFELLMRLRQMCDHPFLIQTRSDFCDLNAIENKIQKFIDKRHEIQNQNENNEIENEHSHFEVIMDENLQHEEKIDIKSRFQKPSQNLFNDVISKIKNKQYNNCDICFDEMEDPVITACLHVFCRLCMVRSQQIQGSCPQCRRFLTKEDYMTMPRESRFTVDLENDYQRSAKIEAIMEELQIIIEKKEKVIIFTQWLGMMDLLSKEFQMNKIKFERFDGSLNQQQRAKVLKRFKQQQDISVLMISLKAGGVGLNLTHANHCFIVDPWWNPAVESQAIERVHRIGQKKEVYVKRFICSNTIEERMIKLHEDKKFLFDNTINSANSHETKQRNLDNIKYLMENY</sequence>
<organism evidence="18 19">
    <name type="scientific">Pseudocohnilembus persalinus</name>
    <name type="common">Ciliate</name>
    <dbReference type="NCBI Taxonomy" id="266149"/>
    <lineage>
        <taxon>Eukaryota</taxon>
        <taxon>Sar</taxon>
        <taxon>Alveolata</taxon>
        <taxon>Ciliophora</taxon>
        <taxon>Intramacronucleata</taxon>
        <taxon>Oligohymenophorea</taxon>
        <taxon>Scuticociliatia</taxon>
        <taxon>Philasterida</taxon>
        <taxon>Pseudocohnilembidae</taxon>
        <taxon>Pseudocohnilembus</taxon>
    </lineage>
</organism>
<dbReference type="Pfam" id="PF00176">
    <property type="entry name" value="SNF2-rel_dom"/>
    <property type="match status" value="1"/>
</dbReference>
<feature type="compositionally biased region" description="Basic and acidic residues" evidence="14">
    <location>
        <begin position="862"/>
        <end position="884"/>
    </location>
</feature>
<feature type="compositionally biased region" description="Low complexity" evidence="14">
    <location>
        <begin position="713"/>
        <end position="728"/>
    </location>
</feature>
<dbReference type="GO" id="GO:0006281">
    <property type="term" value="P:DNA repair"/>
    <property type="evidence" value="ECO:0007669"/>
    <property type="project" value="UniProtKB-KW"/>
</dbReference>
<dbReference type="PROSITE" id="PS51194">
    <property type="entry name" value="HELICASE_CTER"/>
    <property type="match status" value="1"/>
</dbReference>
<dbReference type="SUPFAM" id="SSF57850">
    <property type="entry name" value="RING/U-box"/>
    <property type="match status" value="1"/>
</dbReference>
<evidence type="ECO:0000256" key="3">
    <source>
        <dbReference type="ARBA" id="ARBA00022741"/>
    </source>
</evidence>
<dbReference type="SMART" id="SM00184">
    <property type="entry name" value="RING"/>
    <property type="match status" value="1"/>
</dbReference>
<keyword evidence="8" id="KW-0862">Zinc</keyword>
<feature type="compositionally biased region" description="Basic and acidic residues" evidence="14">
    <location>
        <begin position="793"/>
        <end position="829"/>
    </location>
</feature>
<keyword evidence="7" id="KW-0347">Helicase</keyword>
<dbReference type="InterPro" id="IPR001650">
    <property type="entry name" value="Helicase_C-like"/>
</dbReference>
<dbReference type="Gene3D" id="3.40.50.10810">
    <property type="entry name" value="Tandem AAA-ATPase domain"/>
    <property type="match status" value="2"/>
</dbReference>
<feature type="region of interest" description="Disordered" evidence="14">
    <location>
        <begin position="927"/>
        <end position="970"/>
    </location>
</feature>
<accession>A0A0V0QDG9</accession>
<keyword evidence="5 12" id="KW-0863">Zinc-finger</keyword>
<feature type="coiled-coil region" evidence="13">
    <location>
        <begin position="1250"/>
        <end position="1277"/>
    </location>
</feature>
<feature type="region of interest" description="Disordered" evidence="14">
    <location>
        <begin position="1"/>
        <end position="25"/>
    </location>
</feature>
<evidence type="ECO:0000313" key="19">
    <source>
        <dbReference type="Proteomes" id="UP000054937"/>
    </source>
</evidence>
<dbReference type="InterPro" id="IPR038718">
    <property type="entry name" value="SNF2-like_sf"/>
</dbReference>
<evidence type="ECO:0000256" key="1">
    <source>
        <dbReference type="ARBA" id="ARBA00004123"/>
    </source>
</evidence>
<dbReference type="InterPro" id="IPR013083">
    <property type="entry name" value="Znf_RING/FYVE/PHD"/>
</dbReference>
<dbReference type="InterPro" id="IPR000330">
    <property type="entry name" value="SNF2_N"/>
</dbReference>
<keyword evidence="19" id="KW-1185">Reference proteome</keyword>
<feature type="compositionally biased region" description="Low complexity" evidence="14">
    <location>
        <begin position="935"/>
        <end position="947"/>
    </location>
</feature>
<evidence type="ECO:0000256" key="5">
    <source>
        <dbReference type="ARBA" id="ARBA00022771"/>
    </source>
</evidence>
<feature type="region of interest" description="Disordered" evidence="14">
    <location>
        <begin position="709"/>
        <end position="898"/>
    </location>
</feature>
<evidence type="ECO:0000256" key="8">
    <source>
        <dbReference type="ARBA" id="ARBA00022833"/>
    </source>
</evidence>
<keyword evidence="2" id="KW-0479">Metal-binding</keyword>
<dbReference type="PROSITE" id="PS51192">
    <property type="entry name" value="HELICASE_ATP_BIND_1"/>
    <property type="match status" value="1"/>
</dbReference>
<keyword evidence="4" id="KW-0227">DNA damage</keyword>
<dbReference type="EMBL" id="LDAU01000194">
    <property type="protein sequence ID" value="KRX00260.1"/>
    <property type="molecule type" value="Genomic_DNA"/>
</dbReference>
<feature type="domain" description="RING-type" evidence="15">
    <location>
        <begin position="1326"/>
        <end position="1364"/>
    </location>
</feature>
<feature type="compositionally biased region" description="Basic and acidic residues" evidence="14">
    <location>
        <begin position="9"/>
        <end position="20"/>
    </location>
</feature>
<evidence type="ECO:0000313" key="18">
    <source>
        <dbReference type="EMBL" id="KRX00260.1"/>
    </source>
</evidence>
<keyword evidence="11" id="KW-0539">Nucleus</keyword>
<feature type="compositionally biased region" description="Polar residues" evidence="14">
    <location>
        <begin position="507"/>
        <end position="516"/>
    </location>
</feature>
<dbReference type="FunCoup" id="A0A0V0QDG9">
    <property type="interactions" value="62"/>
</dbReference>
<dbReference type="OMA" id="ENDIPPC"/>
<dbReference type="SUPFAM" id="SSF52540">
    <property type="entry name" value="P-loop containing nucleoside triphosphate hydrolases"/>
    <property type="match status" value="3"/>
</dbReference>
<feature type="region of interest" description="Disordered" evidence="14">
    <location>
        <begin position="467"/>
        <end position="564"/>
    </location>
</feature>
<evidence type="ECO:0000256" key="10">
    <source>
        <dbReference type="ARBA" id="ARBA00023204"/>
    </source>
</evidence>
<dbReference type="InterPro" id="IPR027417">
    <property type="entry name" value="P-loop_NTPase"/>
</dbReference>
<keyword evidence="9" id="KW-0067">ATP-binding</keyword>
<feature type="coiled-coil region" evidence="13">
    <location>
        <begin position="175"/>
        <end position="237"/>
    </location>
</feature>
<keyword evidence="13" id="KW-0175">Coiled coil</keyword>
<evidence type="ECO:0000259" key="16">
    <source>
        <dbReference type="PROSITE" id="PS51192"/>
    </source>
</evidence>
<dbReference type="GO" id="GO:0008094">
    <property type="term" value="F:ATP-dependent activity, acting on DNA"/>
    <property type="evidence" value="ECO:0007669"/>
    <property type="project" value="TreeGrafter"/>
</dbReference>
<dbReference type="CDD" id="cd18793">
    <property type="entry name" value="SF2_C_SNF"/>
    <property type="match status" value="1"/>
</dbReference>
<dbReference type="InterPro" id="IPR050628">
    <property type="entry name" value="SNF2_RAD54_helicase_TF"/>
</dbReference>
<dbReference type="Pfam" id="PF08797">
    <property type="entry name" value="HIRAN"/>
    <property type="match status" value="1"/>
</dbReference>
<feature type="compositionally biased region" description="Basic and acidic residues" evidence="14">
    <location>
        <begin position="491"/>
        <end position="500"/>
    </location>
</feature>
<evidence type="ECO:0000256" key="14">
    <source>
        <dbReference type="SAM" id="MobiDB-lite"/>
    </source>
</evidence>
<dbReference type="GO" id="GO:0004386">
    <property type="term" value="F:helicase activity"/>
    <property type="evidence" value="ECO:0007669"/>
    <property type="project" value="UniProtKB-KW"/>
</dbReference>
<dbReference type="InterPro" id="IPR014001">
    <property type="entry name" value="Helicase_ATP-bd"/>
</dbReference>
<evidence type="ECO:0000256" key="12">
    <source>
        <dbReference type="PROSITE-ProRule" id="PRU00175"/>
    </source>
</evidence>
<feature type="domain" description="Helicase C-terminal" evidence="17">
    <location>
        <begin position="1398"/>
        <end position="1564"/>
    </location>
</feature>
<keyword evidence="10" id="KW-0234">DNA repair</keyword>
<dbReference type="GO" id="GO:0005634">
    <property type="term" value="C:nucleus"/>
    <property type="evidence" value="ECO:0007669"/>
    <property type="project" value="UniProtKB-SubCell"/>
</dbReference>
<evidence type="ECO:0000259" key="15">
    <source>
        <dbReference type="PROSITE" id="PS50089"/>
    </source>
</evidence>
<comment type="subcellular location">
    <subcellularLocation>
        <location evidence="1">Nucleus</location>
    </subcellularLocation>
</comment>
<gene>
    <name evidence="18" type="ORF">PPERSA_10759</name>
</gene>
<comment type="caution">
    <text evidence="18">The sequence shown here is derived from an EMBL/GenBank/DDBJ whole genome shotgun (WGS) entry which is preliminary data.</text>
</comment>
<proteinExistence type="predicted"/>
<dbReference type="InterPro" id="IPR014905">
    <property type="entry name" value="HIRAN"/>
</dbReference>
<dbReference type="CDD" id="cd18008">
    <property type="entry name" value="DEXDc_SHPRH-like"/>
    <property type="match status" value="1"/>
</dbReference>
<dbReference type="Pfam" id="PF00271">
    <property type="entry name" value="Helicase_C"/>
    <property type="match status" value="1"/>
</dbReference>
<dbReference type="InterPro" id="IPR049730">
    <property type="entry name" value="SNF2/RAD54-like_C"/>
</dbReference>
<dbReference type="InParanoid" id="A0A0V0QDG9"/>
<feature type="compositionally biased region" description="Low complexity" evidence="14">
    <location>
        <begin position="956"/>
        <end position="970"/>
    </location>
</feature>
<dbReference type="Gene3D" id="3.30.40.10">
    <property type="entry name" value="Zinc/RING finger domain, C3HC4 (zinc finger)"/>
    <property type="match status" value="1"/>
</dbReference>
<evidence type="ECO:0000259" key="17">
    <source>
        <dbReference type="PROSITE" id="PS51194"/>
    </source>
</evidence>
<dbReference type="GO" id="GO:0016818">
    <property type="term" value="F:hydrolase activity, acting on acid anhydrides, in phosphorus-containing anhydrides"/>
    <property type="evidence" value="ECO:0007669"/>
    <property type="project" value="InterPro"/>
</dbReference>
<dbReference type="OrthoDB" id="448448at2759"/>
<feature type="compositionally biased region" description="Low complexity" evidence="14">
    <location>
        <begin position="551"/>
        <end position="564"/>
    </location>
</feature>
<reference evidence="18 19" key="1">
    <citation type="journal article" date="2015" name="Sci. Rep.">
        <title>Genome of the facultative scuticociliatosis pathogen Pseudocohnilembus persalinus provides insight into its virulence through horizontal gene transfer.</title>
        <authorList>
            <person name="Xiong J."/>
            <person name="Wang G."/>
            <person name="Cheng J."/>
            <person name="Tian M."/>
            <person name="Pan X."/>
            <person name="Warren A."/>
            <person name="Jiang C."/>
            <person name="Yuan D."/>
            <person name="Miao W."/>
        </authorList>
    </citation>
    <scope>NUCLEOTIDE SEQUENCE [LARGE SCALE GENOMIC DNA]</scope>
    <source>
        <strain evidence="18">36N120E</strain>
    </source>
</reference>
<dbReference type="Gene3D" id="3.40.50.300">
    <property type="entry name" value="P-loop containing nucleotide triphosphate hydrolases"/>
    <property type="match status" value="1"/>
</dbReference>
<keyword evidence="3" id="KW-0547">Nucleotide-binding</keyword>
<dbReference type="Proteomes" id="UP000054937">
    <property type="component" value="Unassembled WGS sequence"/>
</dbReference>
<dbReference type="InterPro" id="IPR017907">
    <property type="entry name" value="Znf_RING_CS"/>
</dbReference>
<name>A0A0V0QDG9_PSEPJ</name>